<feature type="compositionally biased region" description="Low complexity" evidence="1">
    <location>
        <begin position="212"/>
        <end position="244"/>
    </location>
</feature>
<reference evidence="2" key="3">
    <citation type="submission" date="2025-09" db="UniProtKB">
        <authorList>
            <consortium name="Ensembl"/>
        </authorList>
    </citation>
    <scope>IDENTIFICATION</scope>
    <source>
        <strain evidence="2">Glennie</strain>
    </source>
</reference>
<dbReference type="GO" id="GO:0005634">
    <property type="term" value="C:nucleus"/>
    <property type="evidence" value="ECO:0000318"/>
    <property type="project" value="GO_Central"/>
</dbReference>
<dbReference type="PANTHER" id="PTHR15949:SF3">
    <property type="entry name" value="TESTIS-EXPRESSED PROTEIN 264"/>
    <property type="match status" value="1"/>
</dbReference>
<dbReference type="SUPFAM" id="SSF55136">
    <property type="entry name" value="Probable bacterial effector-binding domain"/>
    <property type="match status" value="1"/>
</dbReference>
<dbReference type="GO" id="GO:0005657">
    <property type="term" value="C:replication fork"/>
    <property type="evidence" value="ECO:0000318"/>
    <property type="project" value="GO_Central"/>
</dbReference>
<evidence type="ECO:0000256" key="1">
    <source>
        <dbReference type="SAM" id="MobiDB-lite"/>
    </source>
</evidence>
<feature type="region of interest" description="Disordered" evidence="1">
    <location>
        <begin position="294"/>
        <end position="318"/>
    </location>
</feature>
<feature type="compositionally biased region" description="Basic and acidic residues" evidence="1">
    <location>
        <begin position="302"/>
        <end position="318"/>
    </location>
</feature>
<feature type="region of interest" description="Disordered" evidence="1">
    <location>
        <begin position="260"/>
        <end position="279"/>
    </location>
</feature>
<dbReference type="AlphaFoldDB" id="A0A6I8PAP6"/>
<protein>
    <submittedName>
        <fullName evidence="2">Testis expressed 264, ER-phagy receptor</fullName>
    </submittedName>
</protein>
<dbReference type="GO" id="GO:0106300">
    <property type="term" value="P:protein-DNA covalent cross-linking repair"/>
    <property type="evidence" value="ECO:0000318"/>
    <property type="project" value="GO_Central"/>
</dbReference>
<dbReference type="GO" id="GO:0038023">
    <property type="term" value="F:signaling receptor activity"/>
    <property type="evidence" value="ECO:0007669"/>
    <property type="project" value="Ensembl"/>
</dbReference>
<dbReference type="Proteomes" id="UP000002279">
    <property type="component" value="Chromosome X2"/>
</dbReference>
<name>A0A6I8PAP6_ORNAN</name>
<dbReference type="PANTHER" id="PTHR15949">
    <property type="entry name" value="TESTIS-EXPRESSED PROTEIN 264"/>
    <property type="match status" value="1"/>
</dbReference>
<gene>
    <name evidence="2" type="primary">TEX264</name>
</gene>
<organism evidence="2 3">
    <name type="scientific">Ornithorhynchus anatinus</name>
    <name type="common">Duckbill platypus</name>
    <dbReference type="NCBI Taxonomy" id="9258"/>
    <lineage>
        <taxon>Eukaryota</taxon>
        <taxon>Metazoa</taxon>
        <taxon>Chordata</taxon>
        <taxon>Craniata</taxon>
        <taxon>Vertebrata</taxon>
        <taxon>Euteleostomi</taxon>
        <taxon>Mammalia</taxon>
        <taxon>Monotremata</taxon>
        <taxon>Ornithorhynchidae</taxon>
        <taxon>Ornithorhynchus</taxon>
    </lineage>
</organism>
<dbReference type="CTD" id="51368"/>
<dbReference type="InParanoid" id="A0A6I8PAP6"/>
<dbReference type="GO" id="GO:0061709">
    <property type="term" value="P:reticulophagy"/>
    <property type="evidence" value="ECO:0000318"/>
    <property type="project" value="GO_Central"/>
</dbReference>
<reference evidence="2 3" key="1">
    <citation type="journal article" date="2008" name="Nature">
        <title>Genome analysis of the platypus reveals unique signatures of evolution.</title>
        <authorList>
            <person name="Warren W.C."/>
            <person name="Hillier L.W."/>
            <person name="Marshall Graves J.A."/>
            <person name="Birney E."/>
            <person name="Ponting C.P."/>
            <person name="Grutzner F."/>
            <person name="Belov K."/>
            <person name="Miller W."/>
            <person name="Clarke L."/>
            <person name="Chinwalla A.T."/>
            <person name="Yang S.P."/>
            <person name="Heger A."/>
            <person name="Locke D.P."/>
            <person name="Miethke P."/>
            <person name="Waters P.D."/>
            <person name="Veyrunes F."/>
            <person name="Fulton L."/>
            <person name="Fulton B."/>
            <person name="Graves T."/>
            <person name="Wallis J."/>
            <person name="Puente X.S."/>
            <person name="Lopez-Otin C."/>
            <person name="Ordonez G.R."/>
            <person name="Eichler E.E."/>
            <person name="Chen L."/>
            <person name="Cheng Z."/>
            <person name="Deakin J.E."/>
            <person name="Alsop A."/>
            <person name="Thompson K."/>
            <person name="Kirby P."/>
            <person name="Papenfuss A.T."/>
            <person name="Wakefield M.J."/>
            <person name="Olender T."/>
            <person name="Lancet D."/>
            <person name="Huttley G.A."/>
            <person name="Smit A.F."/>
            <person name="Pask A."/>
            <person name="Temple-Smith P."/>
            <person name="Batzer M.A."/>
            <person name="Walker J.A."/>
            <person name="Konkel M.K."/>
            <person name="Harris R.S."/>
            <person name="Whittington C.M."/>
            <person name="Wong E.S."/>
            <person name="Gemmell N.J."/>
            <person name="Buschiazzo E."/>
            <person name="Vargas Jentzsch I.M."/>
            <person name="Merkel A."/>
            <person name="Schmitz J."/>
            <person name="Zemann A."/>
            <person name="Churakov G."/>
            <person name="Kriegs J.O."/>
            <person name="Brosius J."/>
            <person name="Murchison E.P."/>
            <person name="Sachidanandam R."/>
            <person name="Smith C."/>
            <person name="Hannon G.J."/>
            <person name="Tsend-Ayush E."/>
            <person name="McMillan D."/>
            <person name="Attenborough R."/>
            <person name="Rens W."/>
            <person name="Ferguson-Smith M."/>
            <person name="Lefevre C.M."/>
            <person name="Sharp J.A."/>
            <person name="Nicholas K.R."/>
            <person name="Ray D.A."/>
            <person name="Kube M."/>
            <person name="Reinhardt R."/>
            <person name="Pringle T.H."/>
            <person name="Taylor J."/>
            <person name="Jones R.C."/>
            <person name="Nixon B."/>
            <person name="Dacheux J.L."/>
            <person name="Niwa H."/>
            <person name="Sekita Y."/>
            <person name="Huang X."/>
            <person name="Stark A."/>
            <person name="Kheradpour P."/>
            <person name="Kellis M."/>
            <person name="Flicek P."/>
            <person name="Chen Y."/>
            <person name="Webber C."/>
            <person name="Hardison R."/>
            <person name="Nelson J."/>
            <person name="Hallsworth-Pepin K."/>
            <person name="Delehaunty K."/>
            <person name="Markovic C."/>
            <person name="Minx P."/>
            <person name="Feng Y."/>
            <person name="Kremitzki C."/>
            <person name="Mitreva M."/>
            <person name="Glasscock J."/>
            <person name="Wylie T."/>
            <person name="Wohldmann P."/>
            <person name="Thiru P."/>
            <person name="Nhan M.N."/>
            <person name="Pohl C.S."/>
            <person name="Smith S.M."/>
            <person name="Hou S."/>
            <person name="Nefedov M."/>
            <person name="de Jong P.J."/>
            <person name="Renfree M.B."/>
            <person name="Mardis E.R."/>
            <person name="Wilson R.K."/>
        </authorList>
    </citation>
    <scope>NUCLEOTIDE SEQUENCE [LARGE SCALE GENOMIC DNA]</scope>
    <source>
        <strain evidence="2 3">Glennie</strain>
    </source>
</reference>
<dbReference type="Ensembl" id="ENSOANT00000055286.1">
    <property type="protein sequence ID" value="ENSOANP00000051513.1"/>
    <property type="gene ID" value="ENSOANG00000040502.1"/>
</dbReference>
<dbReference type="FunCoup" id="A0A6I8PAP6">
    <property type="interactions" value="645"/>
</dbReference>
<dbReference type="Gene3D" id="3.20.80.10">
    <property type="entry name" value="Regulatory factor, effector binding domain"/>
    <property type="match status" value="1"/>
</dbReference>
<dbReference type="GO" id="GO:0005789">
    <property type="term" value="C:endoplasmic reticulum membrane"/>
    <property type="evidence" value="ECO:0000318"/>
    <property type="project" value="GO_Central"/>
</dbReference>
<keyword evidence="3" id="KW-1185">Reference proteome</keyword>
<reference evidence="2" key="2">
    <citation type="submission" date="2025-08" db="UniProtKB">
        <authorList>
            <consortium name="Ensembl"/>
        </authorList>
    </citation>
    <scope>IDENTIFICATION</scope>
    <source>
        <strain evidence="2">Glennie</strain>
    </source>
</reference>
<dbReference type="InterPro" id="IPR011256">
    <property type="entry name" value="Reg_factor_effector_dom_sf"/>
</dbReference>
<dbReference type="OrthoDB" id="2140079at2759"/>
<sequence>MSDLMLLGLIGVMVLLLLLTLLGFAVYSGLLADVVVSAGAPPIRNITLAYKFRVGPYGESGPLFTESCSISPELNSIGIYYDNFHTVSPMKCRYAVGSILSEGEEPPSAELISLYQKFGFKIFSFPGPSHVVTAIFPYTTPLSIQLAIHRVLPALEAYIKERKLCAHPRLEIYQGDKIYFVCPLARQDDFYVPETKELEWKTRDTALESDDAQTGGDTTSDTSSVSLNLSLGSRGTSTTTSTISSSMFGRGWDDILDNSSETSCSENSFSESGVSGSSFEELDLEVNGNPAEVRFSQQPKTAEAKESKEPCTAEKGEE</sequence>
<feature type="region of interest" description="Disordered" evidence="1">
    <location>
        <begin position="202"/>
        <end position="244"/>
    </location>
</feature>
<dbReference type="GO" id="GO:0005829">
    <property type="term" value="C:cytosol"/>
    <property type="evidence" value="ECO:0007669"/>
    <property type="project" value="Ensembl"/>
</dbReference>
<dbReference type="RefSeq" id="XP_007671303.1">
    <property type="nucleotide sequence ID" value="XM_007673113.3"/>
</dbReference>
<accession>A0A6I8PAP6</accession>
<dbReference type="KEGG" id="oaa:100073531"/>
<dbReference type="OMA" id="GPYKECG"/>
<dbReference type="RefSeq" id="XP_007671304.1">
    <property type="nucleotide sequence ID" value="XM_007673114.4"/>
</dbReference>
<dbReference type="Bgee" id="ENSOANG00000040502">
    <property type="expression patterns" value="Expressed in testis and 7 other cell types or tissues"/>
</dbReference>
<dbReference type="GeneID" id="100073531"/>
<dbReference type="RefSeq" id="XP_001507644.1">
    <property type="nucleotide sequence ID" value="XM_001507594.6"/>
</dbReference>
<evidence type="ECO:0000313" key="2">
    <source>
        <dbReference type="Ensembl" id="ENSOANP00000051513.1"/>
    </source>
</evidence>
<dbReference type="GO" id="GO:0000421">
    <property type="term" value="C:autophagosome membrane"/>
    <property type="evidence" value="ECO:0000318"/>
    <property type="project" value="GO_Central"/>
</dbReference>
<proteinExistence type="predicted"/>
<dbReference type="RefSeq" id="XP_007671302.1">
    <property type="nucleotide sequence ID" value="XM_007673112.3"/>
</dbReference>
<evidence type="ECO:0000313" key="3">
    <source>
        <dbReference type="Proteomes" id="UP000002279"/>
    </source>
</evidence>
<dbReference type="GeneTree" id="ENSGT00390000016901"/>